<comment type="caution">
    <text evidence="6">The sequence shown here is derived from an EMBL/GenBank/DDBJ whole genome shotgun (WGS) entry which is preliminary data.</text>
</comment>
<evidence type="ECO:0000256" key="4">
    <source>
        <dbReference type="PROSITE-ProRule" id="PRU00335"/>
    </source>
</evidence>
<dbReference type="RefSeq" id="WP_192150497.1">
    <property type="nucleotide sequence ID" value="NZ_JACYXI010000018.1"/>
</dbReference>
<dbReference type="PROSITE" id="PS01081">
    <property type="entry name" value="HTH_TETR_1"/>
    <property type="match status" value="1"/>
</dbReference>
<keyword evidence="1" id="KW-0805">Transcription regulation</keyword>
<evidence type="ECO:0000256" key="2">
    <source>
        <dbReference type="ARBA" id="ARBA00023125"/>
    </source>
</evidence>
<feature type="domain" description="HTH tetR-type" evidence="5">
    <location>
        <begin position="6"/>
        <end position="66"/>
    </location>
</feature>
<dbReference type="InterPro" id="IPR009057">
    <property type="entry name" value="Homeodomain-like_sf"/>
</dbReference>
<dbReference type="InterPro" id="IPR001647">
    <property type="entry name" value="HTH_TetR"/>
</dbReference>
<keyword evidence="2 4" id="KW-0238">DNA-binding</keyword>
<keyword evidence="7" id="KW-1185">Reference proteome</keyword>
<evidence type="ECO:0000259" key="5">
    <source>
        <dbReference type="PROSITE" id="PS50977"/>
    </source>
</evidence>
<evidence type="ECO:0000256" key="1">
    <source>
        <dbReference type="ARBA" id="ARBA00023015"/>
    </source>
</evidence>
<reference evidence="7" key="1">
    <citation type="submission" date="2020-09" db="EMBL/GenBank/DDBJ databases">
        <title>The genome sequence of strain Labrenzia suaedae 4C16A.</title>
        <authorList>
            <person name="Liu Y."/>
        </authorList>
    </citation>
    <scope>NUCLEOTIDE SEQUENCE [LARGE SCALE GENOMIC DNA]</scope>
    <source>
        <strain evidence="7">4C16A</strain>
    </source>
</reference>
<dbReference type="InterPro" id="IPR023772">
    <property type="entry name" value="DNA-bd_HTH_TetR-type_CS"/>
</dbReference>
<dbReference type="Pfam" id="PF00440">
    <property type="entry name" value="TetR_N"/>
    <property type="match status" value="1"/>
</dbReference>
<dbReference type="InterPro" id="IPR036271">
    <property type="entry name" value="Tet_transcr_reg_TetR-rel_C_sf"/>
</dbReference>
<evidence type="ECO:0000313" key="7">
    <source>
        <dbReference type="Proteomes" id="UP000632063"/>
    </source>
</evidence>
<feature type="DNA-binding region" description="H-T-H motif" evidence="4">
    <location>
        <begin position="29"/>
        <end position="48"/>
    </location>
</feature>
<organism evidence="6 7">
    <name type="scientific">Roseibium litorale</name>
    <dbReference type="NCBI Taxonomy" id="2803841"/>
    <lineage>
        <taxon>Bacteria</taxon>
        <taxon>Pseudomonadati</taxon>
        <taxon>Pseudomonadota</taxon>
        <taxon>Alphaproteobacteria</taxon>
        <taxon>Hyphomicrobiales</taxon>
        <taxon>Stappiaceae</taxon>
        <taxon>Roseibium</taxon>
    </lineage>
</organism>
<dbReference type="Pfam" id="PF16925">
    <property type="entry name" value="TetR_C_13"/>
    <property type="match status" value="1"/>
</dbReference>
<protein>
    <submittedName>
        <fullName evidence="6">TetR/AcrR family transcriptional regulator</fullName>
    </submittedName>
</protein>
<dbReference type="Gene3D" id="1.10.10.60">
    <property type="entry name" value="Homeodomain-like"/>
    <property type="match status" value="1"/>
</dbReference>
<dbReference type="InterPro" id="IPR011075">
    <property type="entry name" value="TetR_C"/>
</dbReference>
<dbReference type="SUPFAM" id="SSF46689">
    <property type="entry name" value="Homeodomain-like"/>
    <property type="match status" value="1"/>
</dbReference>
<dbReference type="PROSITE" id="PS50977">
    <property type="entry name" value="HTH_TETR_2"/>
    <property type="match status" value="1"/>
</dbReference>
<evidence type="ECO:0000256" key="3">
    <source>
        <dbReference type="ARBA" id="ARBA00023163"/>
    </source>
</evidence>
<dbReference type="SUPFAM" id="SSF48498">
    <property type="entry name" value="Tetracyclin repressor-like, C-terminal domain"/>
    <property type="match status" value="1"/>
</dbReference>
<dbReference type="PANTHER" id="PTHR47506:SF10">
    <property type="entry name" value="TRANSCRIPTIONAL REGULATORY PROTEIN"/>
    <property type="match status" value="1"/>
</dbReference>
<proteinExistence type="predicted"/>
<dbReference type="EMBL" id="JACYXI010000018">
    <property type="protein sequence ID" value="MBD8893985.1"/>
    <property type="molecule type" value="Genomic_DNA"/>
</dbReference>
<gene>
    <name evidence="6" type="ORF">IG616_20760</name>
</gene>
<keyword evidence="3" id="KW-0804">Transcription</keyword>
<reference evidence="6 7" key="2">
    <citation type="journal article" date="2021" name="Int. J. Syst. Evol. Microbiol.">
        <title>Roseibium litorale sp. nov., isolated from a tidal flat sediment and proposal for the reclassification of Labrenzia polysiphoniae as Roseibium polysiphoniae comb. nov.</title>
        <authorList>
            <person name="Liu Y."/>
            <person name="Pei T."/>
            <person name="Du J."/>
            <person name="Chao M."/>
            <person name="Deng M.R."/>
            <person name="Zhu H."/>
        </authorList>
    </citation>
    <scope>NUCLEOTIDE SEQUENCE [LARGE SCALE GENOMIC DNA]</scope>
    <source>
        <strain evidence="6 7">4C16A</strain>
    </source>
</reference>
<accession>A0ABR9CSZ2</accession>
<sequence>MARPREFDPEKVMNSAMDLFWRQGYEDASLASLLQAMGLTKGSFYKAFFDKRSVYLAALDLYAETVVTDTVRLLTNGSEGTGTERIRALFASAAETGDGPQQRRGCFLCNAAVDRAPHDREVEEKVQAMIRRLEAGFASALRSSWPGWGDEDISARSVSLVTAYMGLRVMQKAGLGEAASTAVLERLDSLIGPGS</sequence>
<name>A0ABR9CSZ2_9HYPH</name>
<dbReference type="PANTHER" id="PTHR47506">
    <property type="entry name" value="TRANSCRIPTIONAL REGULATORY PROTEIN"/>
    <property type="match status" value="1"/>
</dbReference>
<evidence type="ECO:0000313" key="6">
    <source>
        <dbReference type="EMBL" id="MBD8893985.1"/>
    </source>
</evidence>
<dbReference type="Gene3D" id="1.10.357.10">
    <property type="entry name" value="Tetracycline Repressor, domain 2"/>
    <property type="match status" value="1"/>
</dbReference>
<dbReference type="Proteomes" id="UP000632063">
    <property type="component" value="Unassembled WGS sequence"/>
</dbReference>